<dbReference type="InterPro" id="IPR003018">
    <property type="entry name" value="GAF"/>
</dbReference>
<dbReference type="STRING" id="688.A6E04_08885"/>
<dbReference type="InterPro" id="IPR000160">
    <property type="entry name" value="GGDEF_dom"/>
</dbReference>
<dbReference type="SUPFAM" id="SSF55781">
    <property type="entry name" value="GAF domain-like"/>
    <property type="match status" value="1"/>
</dbReference>
<organism evidence="5 6">
    <name type="scientific">Aliivibrio logei</name>
    <name type="common">Vibrio logei</name>
    <dbReference type="NCBI Taxonomy" id="688"/>
    <lineage>
        <taxon>Bacteria</taxon>
        <taxon>Pseudomonadati</taxon>
        <taxon>Pseudomonadota</taxon>
        <taxon>Gammaproteobacteria</taxon>
        <taxon>Vibrionales</taxon>
        <taxon>Vibrionaceae</taxon>
        <taxon>Aliivibrio</taxon>
    </lineage>
</organism>
<dbReference type="SUPFAM" id="SSF55073">
    <property type="entry name" value="Nucleotide cyclase"/>
    <property type="match status" value="1"/>
</dbReference>
<dbReference type="Gene3D" id="3.30.450.40">
    <property type="match status" value="1"/>
</dbReference>
<comment type="caution">
    <text evidence="5">The sequence shown here is derived from an EMBL/GenBank/DDBJ whole genome shotgun (WGS) entry which is preliminary data.</text>
</comment>
<sequence>MAINQWNGYLLEQVRQLPMASSKQQLQFQLNTIEVEASKLNRLIPQEFELIFTAYMQARTGKLIAAISTFFDAISLAQQTNQEFLICFCHYNIGTLYGMLGNYFYANKFLTKAEKSQQFCDHYICAIIKNNIGDIFRQLGNFTEALTYLSSAAETLKQYGPQGSAALPLFNIAEIKAKQFHFSEAEIILSSLYPVIKNEARYLGFYYKINAEIAGSQEDGDKAEEYHLLSIENMKASNNDYYLSEMILEYCHFLTSNNKFDALDDYIQQGLVIAKSLESDKLIDGFNDIILLRIQDIKDITIREEHYKTLTSSLLNSRRELLKRENEYLQQLYRLNTTKLELSTMKALSDNLAVINKIGQYISTSTDIQSILPKIQHDLSSLFQTDTLALGFYEQHRNEIVIHYLDDSTIVDAPYVTHCDKEATYMSYCISTATPFYFNHMTCEEKIALLGDSCNKKVNFHSAMFAPIFINNEVNAVFTIQAKESYQYQAFHFELFSQLISYISISLENQQNRQQLLALSQTDHLTQVWNRKSLDIHFHQLMSQKIKYFTGVMIDIDHYKEYNDTYGHVAGDEVLIQVSNIIKKYFYSLTTNVYRYGGDEFFALLEGIDQEKTQHKLSCMLEELTSLQIPHKNSTCSTYVSASVGIAYLSDNEKNITLNQLIDESDKALYHAKRNGRNQFCERSQFTKLNAETLRH</sequence>
<dbReference type="PROSITE" id="PS50887">
    <property type="entry name" value="GGDEF"/>
    <property type="match status" value="1"/>
</dbReference>
<dbReference type="Proteomes" id="UP000093523">
    <property type="component" value="Unassembled WGS sequence"/>
</dbReference>
<dbReference type="GO" id="GO:0005886">
    <property type="term" value="C:plasma membrane"/>
    <property type="evidence" value="ECO:0007669"/>
    <property type="project" value="TreeGrafter"/>
</dbReference>
<dbReference type="SMART" id="SM00065">
    <property type="entry name" value="GAF"/>
    <property type="match status" value="1"/>
</dbReference>
<accession>A0A1B9P0S6</accession>
<dbReference type="Pfam" id="PF13424">
    <property type="entry name" value="TPR_12"/>
    <property type="match status" value="1"/>
</dbReference>
<evidence type="ECO:0000313" key="6">
    <source>
        <dbReference type="Proteomes" id="UP000093523"/>
    </source>
</evidence>
<dbReference type="GO" id="GO:0043709">
    <property type="term" value="P:cell adhesion involved in single-species biofilm formation"/>
    <property type="evidence" value="ECO:0007669"/>
    <property type="project" value="TreeGrafter"/>
</dbReference>
<dbReference type="InterPro" id="IPR029016">
    <property type="entry name" value="GAF-like_dom_sf"/>
</dbReference>
<dbReference type="NCBIfam" id="TIGR00254">
    <property type="entry name" value="GGDEF"/>
    <property type="match status" value="1"/>
</dbReference>
<comment type="cofactor">
    <cofactor evidence="1">
        <name>Mg(2+)</name>
        <dbReference type="ChEBI" id="CHEBI:18420"/>
    </cofactor>
</comment>
<name>A0A1B9P0S6_ALILO</name>
<dbReference type="InterPro" id="IPR050469">
    <property type="entry name" value="Diguanylate_Cyclase"/>
</dbReference>
<dbReference type="RefSeq" id="WP_065610575.1">
    <property type="nucleotide sequence ID" value="NZ_CAWMPN010000008.1"/>
</dbReference>
<proteinExistence type="predicted"/>
<gene>
    <name evidence="5" type="ORF">A6E04_08885</name>
</gene>
<dbReference type="InterPro" id="IPR043128">
    <property type="entry name" value="Rev_trsase/Diguanyl_cyclase"/>
</dbReference>
<dbReference type="FunFam" id="3.30.70.270:FF:000001">
    <property type="entry name" value="Diguanylate cyclase domain protein"/>
    <property type="match status" value="1"/>
</dbReference>
<comment type="catalytic activity">
    <reaction evidence="3">
        <text>2 GTP = 3',3'-c-di-GMP + 2 diphosphate</text>
        <dbReference type="Rhea" id="RHEA:24898"/>
        <dbReference type="ChEBI" id="CHEBI:33019"/>
        <dbReference type="ChEBI" id="CHEBI:37565"/>
        <dbReference type="ChEBI" id="CHEBI:58805"/>
        <dbReference type="EC" id="2.7.7.65"/>
    </reaction>
</comment>
<dbReference type="InterPro" id="IPR029787">
    <property type="entry name" value="Nucleotide_cyclase"/>
</dbReference>
<dbReference type="PANTHER" id="PTHR45138">
    <property type="entry name" value="REGULATORY COMPONENTS OF SENSORY TRANSDUCTION SYSTEM"/>
    <property type="match status" value="1"/>
</dbReference>
<evidence type="ECO:0000259" key="4">
    <source>
        <dbReference type="PROSITE" id="PS50887"/>
    </source>
</evidence>
<dbReference type="GO" id="GO:0052621">
    <property type="term" value="F:diguanylate cyclase activity"/>
    <property type="evidence" value="ECO:0007669"/>
    <property type="project" value="UniProtKB-EC"/>
</dbReference>
<reference evidence="5 6" key="1">
    <citation type="submission" date="2016-06" db="EMBL/GenBank/DDBJ databases">
        <authorList>
            <person name="Kjaerup R.B."/>
            <person name="Dalgaard T.S."/>
            <person name="Juul-Madsen H.R."/>
        </authorList>
    </citation>
    <scope>NUCLEOTIDE SEQUENCE [LARGE SCALE GENOMIC DNA]</scope>
    <source>
        <strain evidence="5 6">1S159</strain>
    </source>
</reference>
<evidence type="ECO:0000256" key="3">
    <source>
        <dbReference type="ARBA" id="ARBA00034247"/>
    </source>
</evidence>
<dbReference type="OrthoDB" id="9805474at2"/>
<dbReference type="PANTHER" id="PTHR45138:SF9">
    <property type="entry name" value="DIGUANYLATE CYCLASE DGCM-RELATED"/>
    <property type="match status" value="1"/>
</dbReference>
<dbReference type="GO" id="GO:1902201">
    <property type="term" value="P:negative regulation of bacterial-type flagellum-dependent cell motility"/>
    <property type="evidence" value="ECO:0007669"/>
    <property type="project" value="TreeGrafter"/>
</dbReference>
<dbReference type="Gene3D" id="1.25.40.10">
    <property type="entry name" value="Tetratricopeptide repeat domain"/>
    <property type="match status" value="2"/>
</dbReference>
<evidence type="ECO:0000313" key="5">
    <source>
        <dbReference type="EMBL" id="OCH21960.1"/>
    </source>
</evidence>
<dbReference type="AlphaFoldDB" id="A0A1B9P0S6"/>
<feature type="domain" description="GGDEF" evidence="4">
    <location>
        <begin position="547"/>
        <end position="685"/>
    </location>
</feature>
<dbReference type="EMBL" id="MAJU01000008">
    <property type="protein sequence ID" value="OCH21960.1"/>
    <property type="molecule type" value="Genomic_DNA"/>
</dbReference>
<dbReference type="Pfam" id="PF00990">
    <property type="entry name" value="GGDEF"/>
    <property type="match status" value="1"/>
</dbReference>
<protein>
    <recommendedName>
        <fullName evidence="2">diguanylate cyclase</fullName>
        <ecNumber evidence="2">2.7.7.65</ecNumber>
    </recommendedName>
</protein>
<dbReference type="Gene3D" id="3.30.70.270">
    <property type="match status" value="1"/>
</dbReference>
<evidence type="ECO:0000256" key="2">
    <source>
        <dbReference type="ARBA" id="ARBA00012528"/>
    </source>
</evidence>
<dbReference type="SMART" id="SM00267">
    <property type="entry name" value="GGDEF"/>
    <property type="match status" value="1"/>
</dbReference>
<dbReference type="SUPFAM" id="SSF48452">
    <property type="entry name" value="TPR-like"/>
    <property type="match status" value="1"/>
</dbReference>
<dbReference type="InterPro" id="IPR011990">
    <property type="entry name" value="TPR-like_helical_dom_sf"/>
</dbReference>
<dbReference type="CDD" id="cd01949">
    <property type="entry name" value="GGDEF"/>
    <property type="match status" value="1"/>
</dbReference>
<evidence type="ECO:0000256" key="1">
    <source>
        <dbReference type="ARBA" id="ARBA00001946"/>
    </source>
</evidence>
<dbReference type="EC" id="2.7.7.65" evidence="2"/>